<gene>
    <name evidence="2" type="ORF">N5I87_14100</name>
</gene>
<proteinExistence type="predicted"/>
<dbReference type="AlphaFoldDB" id="A0AAE3LE31"/>
<evidence type="ECO:0000259" key="1">
    <source>
        <dbReference type="Pfam" id="PF00535"/>
    </source>
</evidence>
<dbReference type="CDD" id="cd00761">
    <property type="entry name" value="Glyco_tranf_GTA_type"/>
    <property type="match status" value="1"/>
</dbReference>
<protein>
    <submittedName>
        <fullName evidence="2">Glycosyltransferase</fullName>
    </submittedName>
</protein>
<dbReference type="EMBL" id="JAOCQJ010000003">
    <property type="protein sequence ID" value="MCT7317136.1"/>
    <property type="molecule type" value="Genomic_DNA"/>
</dbReference>
<dbReference type="InterPro" id="IPR029044">
    <property type="entry name" value="Nucleotide-diphossugar_trans"/>
</dbReference>
<accession>A0AAE3LE31</accession>
<name>A0AAE3LE31_9RALS</name>
<sequence length="385" mass="42959">MRPLLSIVIPSSNRQHYLASVIETLLRVTQAEVIVRDNSDQPLSEAALAPLQMNSRLTYAHDATKISVVDNFERALAMASGEYLMFIGDDDCVGPCVEEIAAWAKVNDIDAIVSYTDRFIANYFWPGVRSKYFADGYAGKLFISPSSGRVENLDAMSTIVSAANRPGGGLRNMPRAYHGLISRRVVDRVIEKNGHLFGGVSPDIYSAVMLSAEARRAVRIDYPFVIPGASAQSTAGEGAARQDQDDLRARDHIKRFGPRLIWEDRVPEFYSPENVWTYSLQRALSDRQLVGCPVNYPRLYAKLYFQYPARRDAIKQSANLWISQNGYLRFGLGALRGAYAELLLQFRRVWFRFGTPPTEIAGLETVGAAYDALSKAVPVWQPPKP</sequence>
<dbReference type="InterPro" id="IPR001173">
    <property type="entry name" value="Glyco_trans_2-like"/>
</dbReference>
<evidence type="ECO:0000313" key="2">
    <source>
        <dbReference type="EMBL" id="MCT7317136.1"/>
    </source>
</evidence>
<evidence type="ECO:0000313" key="3">
    <source>
        <dbReference type="Proteomes" id="UP001164374"/>
    </source>
</evidence>
<comment type="caution">
    <text evidence="2">The sequence shown here is derived from an EMBL/GenBank/DDBJ whole genome shotgun (WGS) entry which is preliminary data.</text>
</comment>
<dbReference type="Pfam" id="PF00535">
    <property type="entry name" value="Glycos_transf_2"/>
    <property type="match status" value="1"/>
</dbReference>
<feature type="domain" description="Glycosyltransferase 2-like" evidence="1">
    <location>
        <begin position="6"/>
        <end position="128"/>
    </location>
</feature>
<dbReference type="SUPFAM" id="SSF53448">
    <property type="entry name" value="Nucleotide-diphospho-sugar transferases"/>
    <property type="match status" value="1"/>
</dbReference>
<dbReference type="Proteomes" id="UP001164374">
    <property type="component" value="Unassembled WGS sequence"/>
</dbReference>
<reference evidence="2" key="2">
    <citation type="submission" date="2023-02" db="EMBL/GenBank/DDBJ databases">
        <authorList>
            <person name="Lu C.-H."/>
        </authorList>
    </citation>
    <scope>NUCLEOTIDE SEQUENCE</scope>
    <source>
        <strain evidence="2">22TCCZM01-4</strain>
    </source>
</reference>
<dbReference type="RefSeq" id="WP_260799881.1">
    <property type="nucleotide sequence ID" value="NZ_JAOCQJ010000003.1"/>
</dbReference>
<organism evidence="2 3">
    <name type="scientific">Ralstonia mojiangensis</name>
    <dbReference type="NCBI Taxonomy" id="2953895"/>
    <lineage>
        <taxon>Bacteria</taxon>
        <taxon>Pseudomonadati</taxon>
        <taxon>Pseudomonadota</taxon>
        <taxon>Betaproteobacteria</taxon>
        <taxon>Burkholderiales</taxon>
        <taxon>Burkholderiaceae</taxon>
        <taxon>Ralstonia</taxon>
    </lineage>
</organism>
<dbReference type="Gene3D" id="3.90.550.10">
    <property type="entry name" value="Spore Coat Polysaccharide Biosynthesis Protein SpsA, Chain A"/>
    <property type="match status" value="1"/>
</dbReference>
<reference evidence="2" key="1">
    <citation type="journal article" date="2023" name="Front. Microbiol.">
        <title>Ralstonia chuxiongensis sp. nov., Ralstonia mojiangensis sp. nov., and Ralstonia soli sp. nov., isolated from tobacco fields, are three novel species in the family Burkholderiaceae.</title>
        <authorList>
            <person name="Lu C.H."/>
            <person name="Zhang Y.Y."/>
            <person name="Jiang N."/>
            <person name="Chen W."/>
            <person name="Shao X."/>
            <person name="Zhao Z.M."/>
            <person name="Lu W.L."/>
            <person name="Hu X."/>
            <person name="Xi Y.X."/>
            <person name="Zou S.Y."/>
            <person name="Wei Q.J."/>
            <person name="Lin Z.L."/>
            <person name="Gong L."/>
            <person name="Gai X.T."/>
            <person name="Zhang L.Q."/>
            <person name="Li J.Y."/>
            <person name="Jin Y."/>
            <person name="Xia Z.Y."/>
        </authorList>
    </citation>
    <scope>NUCLEOTIDE SEQUENCE</scope>
    <source>
        <strain evidence="2">22TCCZM01-4</strain>
    </source>
</reference>